<dbReference type="Proteomes" id="UP000001304">
    <property type="component" value="Chromosome"/>
</dbReference>
<sequence length="69" mass="8010">MDLEELDKFIDRLIDKIDRIAPKIIKWTLYWNLLRLGIVLVFLAIGAIIVIVILISLISNLPPPQIPYR</sequence>
<keyword evidence="1" id="KW-0812">Transmembrane</keyword>
<dbReference type="STRING" id="583356.Igag_0930"/>
<proteinExistence type="predicted"/>
<evidence type="ECO:0000313" key="2">
    <source>
        <dbReference type="EMBL" id="ADM27746.1"/>
    </source>
</evidence>
<dbReference type="EMBL" id="CP002098">
    <property type="protein sequence ID" value="ADM27746.1"/>
    <property type="molecule type" value="Genomic_DNA"/>
</dbReference>
<keyword evidence="1" id="KW-1133">Transmembrane helix</keyword>
<dbReference type="HOGENOM" id="CLU_2766002_0_0_2"/>
<protein>
    <submittedName>
        <fullName evidence="2">Uncharacterized protein</fullName>
    </submittedName>
</protein>
<evidence type="ECO:0000256" key="1">
    <source>
        <dbReference type="SAM" id="Phobius"/>
    </source>
</evidence>
<evidence type="ECO:0000313" key="3">
    <source>
        <dbReference type="Proteomes" id="UP000001304"/>
    </source>
</evidence>
<dbReference type="KEGG" id="iag:Igag_0930"/>
<dbReference type="BioCyc" id="IAGG583356:GHAH-913-MONOMER"/>
<name>E0STY0_IGNAA</name>
<reference evidence="2 3" key="1">
    <citation type="journal article" date="2010" name="Stand. Genomic Sci.">
        <title>Complete genome sequence of Ignisphaera aggregans type strain (AQ1.S1).</title>
        <authorList>
            <person name="Goker M."/>
            <person name="Held B."/>
            <person name="Lapidus A."/>
            <person name="Nolan M."/>
            <person name="Spring S."/>
            <person name="Yasawong M."/>
            <person name="Lucas S."/>
            <person name="Glavina Del Rio T."/>
            <person name="Tice H."/>
            <person name="Cheng J.F."/>
            <person name="Goodwin L."/>
            <person name="Tapia R."/>
            <person name="Pitluck S."/>
            <person name="Liolios K."/>
            <person name="Ivanova N."/>
            <person name="Mavromatis K."/>
            <person name="Mikhailova N."/>
            <person name="Pati A."/>
            <person name="Chen A."/>
            <person name="Palaniappan K."/>
            <person name="Brambilla E."/>
            <person name="Land M."/>
            <person name="Hauser L."/>
            <person name="Chang Y.J."/>
            <person name="Jeffries C.D."/>
            <person name="Brettin T."/>
            <person name="Detter J.C."/>
            <person name="Han C."/>
            <person name="Rohde M."/>
            <person name="Sikorski J."/>
            <person name="Woyke T."/>
            <person name="Bristow J."/>
            <person name="Eisen J.A."/>
            <person name="Markowitz V."/>
            <person name="Hugenholtz P."/>
            <person name="Kyrpides N.C."/>
            <person name="Klenk H.P."/>
        </authorList>
    </citation>
    <scope>NUCLEOTIDE SEQUENCE [LARGE SCALE GENOMIC DNA]</scope>
    <source>
        <strain evidence="3">DSM 17230 / JCM 13409 / AQ1.S1</strain>
    </source>
</reference>
<accession>E0STY0</accession>
<feature type="transmembrane region" description="Helical" evidence="1">
    <location>
        <begin position="33"/>
        <end position="58"/>
    </location>
</feature>
<gene>
    <name evidence="2" type="ordered locus">Igag_0930</name>
</gene>
<organism evidence="2 3">
    <name type="scientific">Ignisphaera aggregans (strain DSM 17230 / JCM 13409 / AQ1.S1)</name>
    <dbReference type="NCBI Taxonomy" id="583356"/>
    <lineage>
        <taxon>Archaea</taxon>
        <taxon>Thermoproteota</taxon>
        <taxon>Thermoprotei</taxon>
        <taxon>Desulfurococcales</taxon>
        <taxon>Desulfurococcaceae</taxon>
        <taxon>Ignisphaera</taxon>
    </lineage>
</organism>
<keyword evidence="1" id="KW-0472">Membrane</keyword>
<dbReference type="AlphaFoldDB" id="E0STY0"/>
<keyword evidence="3" id="KW-1185">Reference proteome</keyword>